<accession>A0A1E3W6U3</accession>
<feature type="compositionally biased region" description="Low complexity" evidence="1">
    <location>
        <begin position="44"/>
        <end position="70"/>
    </location>
</feature>
<dbReference type="STRING" id="1774969.AUC69_06665"/>
<reference evidence="2 3" key="1">
    <citation type="journal article" date="2016" name="Environ. Microbiol.">
        <title>New Methyloceanibacter diversity from North Sea sediments includes methanotroph containing solely the soluble methane monooxygenase.</title>
        <authorList>
            <person name="Vekeman B."/>
            <person name="Kerckhof F.M."/>
            <person name="Cremers G."/>
            <person name="de Vos P."/>
            <person name="Vandamme P."/>
            <person name="Boon N."/>
            <person name="Op den Camp H.J."/>
            <person name="Heylen K."/>
        </authorList>
    </citation>
    <scope>NUCLEOTIDE SEQUENCE [LARGE SCALE GENOMIC DNA]</scope>
    <source>
        <strain evidence="2 3">R-67175</strain>
    </source>
</reference>
<dbReference type="RefSeq" id="WP_069440793.1">
    <property type="nucleotide sequence ID" value="NZ_LPWF01000006.1"/>
</dbReference>
<proteinExistence type="predicted"/>
<name>A0A1E3W6U3_9HYPH</name>
<evidence type="ECO:0000256" key="1">
    <source>
        <dbReference type="SAM" id="MobiDB-lite"/>
    </source>
</evidence>
<dbReference type="EMBL" id="LPWF01000006">
    <property type="protein sequence ID" value="ODS01523.1"/>
    <property type="molecule type" value="Genomic_DNA"/>
</dbReference>
<sequence>MRIILILIIIAAIFAFVQSKRHGCEWGQDGWFDCVIGKTASDMPATTPAAAPETPAAEAPADEAPATETP</sequence>
<evidence type="ECO:0000313" key="2">
    <source>
        <dbReference type="EMBL" id="ODS01523.1"/>
    </source>
</evidence>
<keyword evidence="3" id="KW-1185">Reference proteome</keyword>
<dbReference type="AlphaFoldDB" id="A0A1E3W6U3"/>
<gene>
    <name evidence="2" type="ORF">AUC69_06665</name>
</gene>
<dbReference type="Proteomes" id="UP000094472">
    <property type="component" value="Unassembled WGS sequence"/>
</dbReference>
<organism evidence="2 3">
    <name type="scientific">Methyloceanibacter superfactus</name>
    <dbReference type="NCBI Taxonomy" id="1774969"/>
    <lineage>
        <taxon>Bacteria</taxon>
        <taxon>Pseudomonadati</taxon>
        <taxon>Pseudomonadota</taxon>
        <taxon>Alphaproteobacteria</taxon>
        <taxon>Hyphomicrobiales</taxon>
        <taxon>Hyphomicrobiaceae</taxon>
        <taxon>Methyloceanibacter</taxon>
    </lineage>
</organism>
<comment type="caution">
    <text evidence="2">The sequence shown here is derived from an EMBL/GenBank/DDBJ whole genome shotgun (WGS) entry which is preliminary data.</text>
</comment>
<feature type="region of interest" description="Disordered" evidence="1">
    <location>
        <begin position="43"/>
        <end position="70"/>
    </location>
</feature>
<protein>
    <submittedName>
        <fullName evidence="2">Uncharacterized protein</fullName>
    </submittedName>
</protein>
<evidence type="ECO:0000313" key="3">
    <source>
        <dbReference type="Proteomes" id="UP000094472"/>
    </source>
</evidence>